<feature type="transmembrane region" description="Helical" evidence="1">
    <location>
        <begin position="56"/>
        <end position="77"/>
    </location>
</feature>
<feature type="transmembrane region" description="Helical" evidence="1">
    <location>
        <begin position="378"/>
        <end position="396"/>
    </location>
</feature>
<dbReference type="AlphaFoldDB" id="A0A6P8IXD6"/>
<organism evidence="2 3">
    <name type="scientific">Actinia tenebrosa</name>
    <name type="common">Australian red waratah sea anemone</name>
    <dbReference type="NCBI Taxonomy" id="6105"/>
    <lineage>
        <taxon>Eukaryota</taxon>
        <taxon>Metazoa</taxon>
        <taxon>Cnidaria</taxon>
        <taxon>Anthozoa</taxon>
        <taxon>Hexacorallia</taxon>
        <taxon>Actiniaria</taxon>
        <taxon>Actiniidae</taxon>
        <taxon>Actinia</taxon>
    </lineage>
</organism>
<evidence type="ECO:0000256" key="1">
    <source>
        <dbReference type="SAM" id="Phobius"/>
    </source>
</evidence>
<name>A0A6P8IXD6_ACTTE</name>
<dbReference type="RefSeq" id="XP_031571752.1">
    <property type="nucleotide sequence ID" value="XM_031715892.1"/>
</dbReference>
<gene>
    <name evidence="3" type="primary">LOC116305891</name>
</gene>
<keyword evidence="1" id="KW-0472">Membrane</keyword>
<dbReference type="GeneID" id="116305891"/>
<feature type="transmembrane region" description="Helical" evidence="1">
    <location>
        <begin position="499"/>
        <end position="521"/>
    </location>
</feature>
<evidence type="ECO:0000313" key="3">
    <source>
        <dbReference type="RefSeq" id="XP_031571752.1"/>
    </source>
</evidence>
<feature type="transmembrane region" description="Helical" evidence="1">
    <location>
        <begin position="458"/>
        <end position="479"/>
    </location>
</feature>
<evidence type="ECO:0000313" key="2">
    <source>
        <dbReference type="Proteomes" id="UP000515163"/>
    </source>
</evidence>
<feature type="transmembrane region" description="Helical" evidence="1">
    <location>
        <begin position="338"/>
        <end position="357"/>
    </location>
</feature>
<accession>A0A6P8IXD6</accession>
<keyword evidence="1" id="KW-1133">Transmembrane helix</keyword>
<sequence length="563" mass="63806">MKTKLYNNTISFPSYEHFASGIILATFSSLIFVAACALLLLYYWKRIGRAMVETRIGVVLLFLGALLTTLLSLGFYVHLKVYGIYRLLLVIFVGVVFLWAGTMVLFNIPGNAASGDDDRRPLIPVGHTNGSMGIVMWVIALPLCALEMLFSIGGFKSKAPIYASVKFVCLVQKLVQASIYHFSLRHKIPRYSMRMGCSWFLKTISLFNFAMWIDSIVTTHTDNAFVMELFGDGFSIVKTVYNTLIIDYRLLCSILFLEHALEIEGNEAHDGHNMNHHQQIEDSIHNDNAVQTQQAGMIEDVQTRHYSGYGHVIGLVCICVQLVNGLQYMDLVGTWTSIFPILCNIVVIVTELILVNGETLSLSEDDNLIRWRETESKAIDVMIGFMGAIGFVYRIMKTSFCLIWSSQARGELQTYLIWNSSKEAARAISVVFQLYVFVKVGPHFCQEARNQRRSICHLLVPAVMLGLLSTFISCTIDQYHGQIEYLINHSQLDPSMTSFFNAAAPIHLGFSLHMFLHFYIIKRKMRRTTAIVRPTRRVQVVERKSINSDLGEREPLLSMIEDR</sequence>
<feature type="transmembrane region" description="Helical" evidence="1">
    <location>
        <begin position="306"/>
        <end position="326"/>
    </location>
</feature>
<dbReference type="OrthoDB" id="5963218at2759"/>
<dbReference type="Proteomes" id="UP000515163">
    <property type="component" value="Unplaced"/>
</dbReference>
<reference evidence="3" key="1">
    <citation type="submission" date="2025-08" db="UniProtKB">
        <authorList>
            <consortium name="RefSeq"/>
        </authorList>
    </citation>
    <scope>IDENTIFICATION</scope>
    <source>
        <tissue evidence="3">Tentacle</tissue>
    </source>
</reference>
<protein>
    <submittedName>
        <fullName evidence="3">Uncharacterized protein LOC116305891</fullName>
    </submittedName>
</protein>
<feature type="transmembrane region" description="Helical" evidence="1">
    <location>
        <begin position="20"/>
        <end position="44"/>
    </location>
</feature>
<dbReference type="InParanoid" id="A0A6P8IXD6"/>
<proteinExistence type="predicted"/>
<feature type="transmembrane region" description="Helical" evidence="1">
    <location>
        <begin position="129"/>
        <end position="155"/>
    </location>
</feature>
<feature type="transmembrane region" description="Helical" evidence="1">
    <location>
        <begin position="83"/>
        <end position="108"/>
    </location>
</feature>
<keyword evidence="2" id="KW-1185">Reference proteome</keyword>
<dbReference type="KEGG" id="aten:116305891"/>
<keyword evidence="1" id="KW-0812">Transmembrane</keyword>